<dbReference type="Pfam" id="PF00381">
    <property type="entry name" value="PTS-HPr"/>
    <property type="match status" value="1"/>
</dbReference>
<dbReference type="RefSeq" id="WP_227531073.1">
    <property type="nucleotide sequence ID" value="NZ_JAGTTM010000004.1"/>
</dbReference>
<evidence type="ECO:0000256" key="2">
    <source>
        <dbReference type="ARBA" id="ARBA00022490"/>
    </source>
</evidence>
<gene>
    <name evidence="5" type="ORF">KEC56_11575</name>
</gene>
<comment type="subcellular location">
    <subcellularLocation>
        <location evidence="1">Cytoplasm</location>
    </subcellularLocation>
</comment>
<evidence type="ECO:0000256" key="1">
    <source>
        <dbReference type="ARBA" id="ARBA00004496"/>
    </source>
</evidence>
<proteinExistence type="predicted"/>
<sequence length="87" mass="8789">MPTRRVTITAAHGAHARPVAELVRLALEHPAPVSLTTPDGSVVDLSSVLSVMELGLAEGDEVVLGTASSPDAESVLDAMAGVLAPHG</sequence>
<evidence type="ECO:0000256" key="3">
    <source>
        <dbReference type="ARBA" id="ARBA00022683"/>
    </source>
</evidence>
<keyword evidence="3" id="KW-0598">Phosphotransferase system</keyword>
<dbReference type="GO" id="GO:0009401">
    <property type="term" value="P:phosphoenolpyruvate-dependent sugar phosphotransferase system"/>
    <property type="evidence" value="ECO:0007669"/>
    <property type="project" value="UniProtKB-KW"/>
</dbReference>
<protein>
    <submittedName>
        <fullName evidence="5">HPr family phosphocarrier protein</fullName>
    </submittedName>
</protein>
<dbReference type="NCBIfam" id="TIGR01003">
    <property type="entry name" value="PTS_HPr_family"/>
    <property type="match status" value="1"/>
</dbReference>
<dbReference type="InterPro" id="IPR035895">
    <property type="entry name" value="HPr-like_sf"/>
</dbReference>
<dbReference type="InterPro" id="IPR050399">
    <property type="entry name" value="HPr"/>
</dbReference>
<evidence type="ECO:0000313" key="6">
    <source>
        <dbReference type="Proteomes" id="UP001139289"/>
    </source>
</evidence>
<keyword evidence="6" id="KW-1185">Reference proteome</keyword>
<reference evidence="5" key="1">
    <citation type="submission" date="2021-04" db="EMBL/GenBank/DDBJ databases">
        <title>Microbacterium tenobrionis sp. nov. and Microbacterium allomyrinae sp. nov., isolated from larvae of Tenobrio molitor and Allomyrina dichotoma, respectively.</title>
        <authorList>
            <person name="Lee S.D."/>
        </authorList>
    </citation>
    <scope>NUCLEOTIDE SEQUENCE</scope>
    <source>
        <strain evidence="5">YMB-B2</strain>
    </source>
</reference>
<keyword evidence="2" id="KW-0963">Cytoplasm</keyword>
<dbReference type="PRINTS" id="PR00107">
    <property type="entry name" value="PHOSPHOCPHPR"/>
</dbReference>
<dbReference type="GO" id="GO:0005737">
    <property type="term" value="C:cytoplasm"/>
    <property type="evidence" value="ECO:0007669"/>
    <property type="project" value="UniProtKB-SubCell"/>
</dbReference>
<dbReference type="PROSITE" id="PS51350">
    <property type="entry name" value="PTS_HPR_DOM"/>
    <property type="match status" value="1"/>
</dbReference>
<organism evidence="5 6">
    <name type="scientific">Microbacterium tenebrionis</name>
    <dbReference type="NCBI Taxonomy" id="2830665"/>
    <lineage>
        <taxon>Bacteria</taxon>
        <taxon>Bacillati</taxon>
        <taxon>Actinomycetota</taxon>
        <taxon>Actinomycetes</taxon>
        <taxon>Micrococcales</taxon>
        <taxon>Microbacteriaceae</taxon>
        <taxon>Microbacterium</taxon>
    </lineage>
</organism>
<dbReference type="AlphaFoldDB" id="A0A9X1LQQ4"/>
<feature type="domain" description="HPr" evidence="4">
    <location>
        <begin position="1"/>
        <end position="87"/>
    </location>
</feature>
<evidence type="ECO:0000259" key="4">
    <source>
        <dbReference type="PROSITE" id="PS51350"/>
    </source>
</evidence>
<accession>A0A9X1LQQ4</accession>
<dbReference type="PANTHER" id="PTHR33705:SF2">
    <property type="entry name" value="PHOSPHOCARRIER PROTEIN NPR"/>
    <property type="match status" value="1"/>
</dbReference>
<comment type="caution">
    <text evidence="5">The sequence shown here is derived from an EMBL/GenBank/DDBJ whole genome shotgun (WGS) entry which is preliminary data.</text>
</comment>
<dbReference type="Gene3D" id="3.30.1340.10">
    <property type="entry name" value="HPr-like"/>
    <property type="match status" value="1"/>
</dbReference>
<dbReference type="Proteomes" id="UP001139289">
    <property type="component" value="Unassembled WGS sequence"/>
</dbReference>
<evidence type="ECO:0000313" key="5">
    <source>
        <dbReference type="EMBL" id="MCC2030145.1"/>
    </source>
</evidence>
<dbReference type="SUPFAM" id="SSF55594">
    <property type="entry name" value="HPr-like"/>
    <property type="match status" value="1"/>
</dbReference>
<dbReference type="PANTHER" id="PTHR33705">
    <property type="entry name" value="PHOSPHOCARRIER PROTEIN HPR"/>
    <property type="match status" value="1"/>
</dbReference>
<dbReference type="InterPro" id="IPR000032">
    <property type="entry name" value="HPr-like"/>
</dbReference>
<dbReference type="EMBL" id="JAGTTM010000004">
    <property type="protein sequence ID" value="MCC2030145.1"/>
    <property type="molecule type" value="Genomic_DNA"/>
</dbReference>
<name>A0A9X1LQQ4_9MICO</name>